<dbReference type="Pfam" id="PF03466">
    <property type="entry name" value="LysR_substrate"/>
    <property type="match status" value="1"/>
</dbReference>
<reference evidence="6 7" key="1">
    <citation type="submission" date="2019-04" db="EMBL/GenBank/DDBJ databases">
        <authorList>
            <person name="Park S."/>
            <person name="Yoon J.-H."/>
        </authorList>
    </citation>
    <scope>NUCLEOTIDE SEQUENCE [LARGE SCALE GENOMIC DNA]</scope>
    <source>
        <strain evidence="6 7">HJM-18</strain>
    </source>
</reference>
<evidence type="ECO:0000256" key="3">
    <source>
        <dbReference type="ARBA" id="ARBA00023125"/>
    </source>
</evidence>
<dbReference type="PROSITE" id="PS50931">
    <property type="entry name" value="HTH_LYSR"/>
    <property type="match status" value="1"/>
</dbReference>
<dbReference type="Gene3D" id="3.40.190.290">
    <property type="match status" value="1"/>
</dbReference>
<dbReference type="PANTHER" id="PTHR30126:SF40">
    <property type="entry name" value="HTH-TYPE TRANSCRIPTIONAL REGULATOR GLTR"/>
    <property type="match status" value="1"/>
</dbReference>
<dbReference type="Pfam" id="PF00126">
    <property type="entry name" value="HTH_1"/>
    <property type="match status" value="1"/>
</dbReference>
<dbReference type="AlphaFoldDB" id="A0A4Z1C6X7"/>
<dbReference type="FunFam" id="1.10.10.10:FF:000001">
    <property type="entry name" value="LysR family transcriptional regulator"/>
    <property type="match status" value="1"/>
</dbReference>
<gene>
    <name evidence="6" type="ORF">E5Q11_10670</name>
</gene>
<dbReference type="InterPro" id="IPR036388">
    <property type="entry name" value="WH-like_DNA-bd_sf"/>
</dbReference>
<evidence type="ECO:0000256" key="2">
    <source>
        <dbReference type="ARBA" id="ARBA00023015"/>
    </source>
</evidence>
<organism evidence="6 7">
    <name type="scientific">Marinobacter confluentis</name>
    <dbReference type="NCBI Taxonomy" id="1697557"/>
    <lineage>
        <taxon>Bacteria</taxon>
        <taxon>Pseudomonadati</taxon>
        <taxon>Pseudomonadota</taxon>
        <taxon>Gammaproteobacteria</taxon>
        <taxon>Pseudomonadales</taxon>
        <taxon>Marinobacteraceae</taxon>
        <taxon>Marinobacter</taxon>
    </lineage>
</organism>
<evidence type="ECO:0000313" key="6">
    <source>
        <dbReference type="EMBL" id="TGN39115.1"/>
    </source>
</evidence>
<dbReference type="Proteomes" id="UP000298325">
    <property type="component" value="Unassembled WGS sequence"/>
</dbReference>
<dbReference type="Gene3D" id="1.10.10.10">
    <property type="entry name" value="Winged helix-like DNA-binding domain superfamily/Winged helix DNA-binding domain"/>
    <property type="match status" value="1"/>
</dbReference>
<proteinExistence type="inferred from homology"/>
<evidence type="ECO:0000256" key="4">
    <source>
        <dbReference type="ARBA" id="ARBA00023163"/>
    </source>
</evidence>
<keyword evidence="3" id="KW-0238">DNA-binding</keyword>
<dbReference type="EMBL" id="SRPF01000003">
    <property type="protein sequence ID" value="TGN39115.1"/>
    <property type="molecule type" value="Genomic_DNA"/>
</dbReference>
<dbReference type="GO" id="GO:0003700">
    <property type="term" value="F:DNA-binding transcription factor activity"/>
    <property type="evidence" value="ECO:0007669"/>
    <property type="project" value="InterPro"/>
</dbReference>
<dbReference type="RefSeq" id="WP_135803424.1">
    <property type="nucleotide sequence ID" value="NZ_SRPF01000003.1"/>
</dbReference>
<evidence type="ECO:0000256" key="1">
    <source>
        <dbReference type="ARBA" id="ARBA00009437"/>
    </source>
</evidence>
<evidence type="ECO:0000313" key="7">
    <source>
        <dbReference type="Proteomes" id="UP000298325"/>
    </source>
</evidence>
<keyword evidence="2" id="KW-0805">Transcription regulation</keyword>
<dbReference type="InterPro" id="IPR000847">
    <property type="entry name" value="LysR_HTH_N"/>
</dbReference>
<accession>A0A4Z1C6X7</accession>
<dbReference type="OrthoDB" id="9803735at2"/>
<dbReference type="InterPro" id="IPR005119">
    <property type="entry name" value="LysR_subst-bd"/>
</dbReference>
<name>A0A4Z1C6X7_9GAMM</name>
<dbReference type="SUPFAM" id="SSF53850">
    <property type="entry name" value="Periplasmic binding protein-like II"/>
    <property type="match status" value="1"/>
</dbReference>
<dbReference type="InterPro" id="IPR036390">
    <property type="entry name" value="WH_DNA-bd_sf"/>
</dbReference>
<feature type="domain" description="HTH lysR-type" evidence="5">
    <location>
        <begin position="3"/>
        <end position="60"/>
    </location>
</feature>
<evidence type="ECO:0000259" key="5">
    <source>
        <dbReference type="PROSITE" id="PS50931"/>
    </source>
</evidence>
<dbReference type="SUPFAM" id="SSF46785">
    <property type="entry name" value="Winged helix' DNA-binding domain"/>
    <property type="match status" value="1"/>
</dbReference>
<dbReference type="GO" id="GO:0000976">
    <property type="term" value="F:transcription cis-regulatory region binding"/>
    <property type="evidence" value="ECO:0007669"/>
    <property type="project" value="TreeGrafter"/>
</dbReference>
<sequence>MNIKLDQLKSFLLVAEESNLTRAAARRHSTPSAVSEHIRNLEAELGLALFERSKQGMALTGAGERLLIPVSRVFSSVEGVRNTALSILETPKADLSIGLNSPPEYLRMDRILKQKAADLPYVNLEMRTRSSPLVVEEVLSGKLDLGYVFGEWDDPRLHIVPLSPIKVSVIGPNDYSLDSLPESFEDRQQLPWVWPNPQCPFASFMKEILGPESQASDAVITSDDEYSTVVMVKTGLGFGLVEHNYGVDLRGNDAFRMFDEPHLSTNVSLICGSEAYRNGSVTALFDLIVQQWQCPSD</sequence>
<comment type="similarity">
    <text evidence="1">Belongs to the LysR transcriptional regulatory family.</text>
</comment>
<dbReference type="PANTHER" id="PTHR30126">
    <property type="entry name" value="HTH-TYPE TRANSCRIPTIONAL REGULATOR"/>
    <property type="match status" value="1"/>
</dbReference>
<keyword evidence="7" id="KW-1185">Reference proteome</keyword>
<protein>
    <submittedName>
        <fullName evidence="6">LysR family transcriptional regulator</fullName>
    </submittedName>
</protein>
<dbReference type="CDD" id="cd05466">
    <property type="entry name" value="PBP2_LTTR_substrate"/>
    <property type="match status" value="1"/>
</dbReference>
<keyword evidence="4" id="KW-0804">Transcription</keyword>
<comment type="caution">
    <text evidence="6">The sequence shown here is derived from an EMBL/GenBank/DDBJ whole genome shotgun (WGS) entry which is preliminary data.</text>
</comment>